<keyword evidence="5" id="KW-0375">Hydrogen ion transport</keyword>
<evidence type="ECO:0000256" key="1">
    <source>
        <dbReference type="ARBA" id="ARBA00003456"/>
    </source>
</evidence>
<dbReference type="Gene3D" id="3.40.1380.10">
    <property type="match status" value="1"/>
</dbReference>
<dbReference type="PRINTS" id="PR00126">
    <property type="entry name" value="ATPASEGAMMA"/>
</dbReference>
<keyword evidence="8" id="KW-0139">CF(1)</keyword>
<evidence type="ECO:0000256" key="5">
    <source>
        <dbReference type="ARBA" id="ARBA00022781"/>
    </source>
</evidence>
<evidence type="ECO:0000256" key="9">
    <source>
        <dbReference type="ARBA" id="ARBA00023310"/>
    </source>
</evidence>
<dbReference type="InterPro" id="IPR035968">
    <property type="entry name" value="ATP_synth_F1_ATPase_gsu"/>
</dbReference>
<dbReference type="KEGG" id="pmx:PERMA_1697"/>
<comment type="function">
    <text evidence="1">Produces ATP from ADP in the presence of a proton gradient across the membrane. The gamma chain is believed to be important in regulating ATPase activity and the flow of protons through the CF(0) complex.</text>
</comment>
<evidence type="ECO:0000256" key="6">
    <source>
        <dbReference type="ARBA" id="ARBA00023065"/>
    </source>
</evidence>
<dbReference type="InterPro" id="IPR000131">
    <property type="entry name" value="ATP_synth_F1_gsu"/>
</dbReference>
<dbReference type="RefSeq" id="WP_012675912.1">
    <property type="nucleotide sequence ID" value="NC_012440.1"/>
</dbReference>
<dbReference type="PaxDb" id="123214-PERMA_1697"/>
<dbReference type="Gene3D" id="1.10.287.80">
    <property type="entry name" value="ATP synthase, gamma subunit, helix hairpin domain"/>
    <property type="match status" value="1"/>
</dbReference>
<name>C0QS15_PERMH</name>
<accession>C0QS15</accession>
<evidence type="ECO:0000256" key="7">
    <source>
        <dbReference type="ARBA" id="ARBA00023136"/>
    </source>
</evidence>
<gene>
    <name evidence="11" type="primary">atpG_2</name>
    <name evidence="11" type="ordered locus">PERMA_1697</name>
</gene>
<dbReference type="PANTHER" id="PTHR11693:SF22">
    <property type="entry name" value="ATP SYNTHASE SUBUNIT GAMMA, MITOCHONDRIAL"/>
    <property type="match status" value="1"/>
</dbReference>
<evidence type="ECO:0000256" key="4">
    <source>
        <dbReference type="ARBA" id="ARBA00022448"/>
    </source>
</evidence>
<protein>
    <submittedName>
        <fullName evidence="11">ATP synthase F1, gamma subunit</fullName>
        <ecNumber evidence="11">3.6.3.14</ecNumber>
    </submittedName>
</protein>
<organism evidence="11 12">
    <name type="scientific">Persephonella marina (strain DSM 14350 / EX-H1)</name>
    <dbReference type="NCBI Taxonomy" id="123214"/>
    <lineage>
        <taxon>Bacteria</taxon>
        <taxon>Pseudomonadati</taxon>
        <taxon>Aquificota</taxon>
        <taxon>Aquificia</taxon>
        <taxon>Aquificales</taxon>
        <taxon>Hydrogenothermaceae</taxon>
        <taxon>Persephonella</taxon>
    </lineage>
</organism>
<evidence type="ECO:0000256" key="8">
    <source>
        <dbReference type="ARBA" id="ARBA00023196"/>
    </source>
</evidence>
<sequence>MNSTKDIELKIKKFDDIRKIVISMKSIASLNLQKAQHLITSLRDYESEITDSLQKILSFYPDLSLSFNEGKKAVIVYGSDQGLCGLFNEKIGREVLSKFSDDPDFAGFIVVGKKLDDVISDRKFKTFPSPVDYDSIYSYASELIGYITQLYISEKINEIYVSYNQFMGIGRYRPVIKRIIPFEVERENLYRYPPVVDIDPAQILSDIIIEYIFANIYRSYLESFLSENGVRLMNMDNASKSIEKNIKNLEIERNYFRQEEITDEIQEIISAYRVITGE</sequence>
<keyword evidence="12" id="KW-1185">Reference proteome</keyword>
<dbReference type="SUPFAM" id="SSF52943">
    <property type="entry name" value="ATP synthase (F1-ATPase), gamma subunit"/>
    <property type="match status" value="1"/>
</dbReference>
<dbReference type="CDD" id="cd12151">
    <property type="entry name" value="F1-ATPase_gamma"/>
    <property type="match status" value="1"/>
</dbReference>
<dbReference type="Proteomes" id="UP000001366">
    <property type="component" value="Chromosome"/>
</dbReference>
<dbReference type="GO" id="GO:0045259">
    <property type="term" value="C:proton-transporting ATP synthase complex"/>
    <property type="evidence" value="ECO:0007669"/>
    <property type="project" value="UniProtKB-KW"/>
</dbReference>
<dbReference type="OrthoDB" id="9812769at2"/>
<dbReference type="HOGENOM" id="CLU_050669_1_0_0"/>
<keyword evidence="11" id="KW-0378">Hydrolase</keyword>
<keyword evidence="9" id="KW-0066">ATP synthesis</keyword>
<evidence type="ECO:0000313" key="11">
    <source>
        <dbReference type="EMBL" id="ACO03673.1"/>
    </source>
</evidence>
<dbReference type="STRING" id="123214.PERMA_1697"/>
<evidence type="ECO:0000313" key="12">
    <source>
        <dbReference type="Proteomes" id="UP000001366"/>
    </source>
</evidence>
<dbReference type="AlphaFoldDB" id="C0QS15"/>
<proteinExistence type="inferred from homology"/>
<dbReference type="GO" id="GO:0046933">
    <property type="term" value="F:proton-transporting ATP synthase activity, rotational mechanism"/>
    <property type="evidence" value="ECO:0007669"/>
    <property type="project" value="InterPro"/>
</dbReference>
<dbReference type="EMBL" id="CP001230">
    <property type="protein sequence ID" value="ACO03673.1"/>
    <property type="molecule type" value="Genomic_DNA"/>
</dbReference>
<dbReference type="Pfam" id="PF00231">
    <property type="entry name" value="ATP-synt"/>
    <property type="match status" value="1"/>
</dbReference>
<dbReference type="eggNOG" id="COG0224">
    <property type="taxonomic scope" value="Bacteria"/>
</dbReference>
<keyword evidence="4" id="KW-0813">Transport</keyword>
<evidence type="ECO:0000256" key="10">
    <source>
        <dbReference type="SAM" id="Coils"/>
    </source>
</evidence>
<keyword evidence="10" id="KW-0175">Coiled coil</keyword>
<dbReference type="GO" id="GO:0016787">
    <property type="term" value="F:hydrolase activity"/>
    <property type="evidence" value="ECO:0007669"/>
    <property type="project" value="UniProtKB-KW"/>
</dbReference>
<evidence type="ECO:0000256" key="2">
    <source>
        <dbReference type="ARBA" id="ARBA00004170"/>
    </source>
</evidence>
<dbReference type="PANTHER" id="PTHR11693">
    <property type="entry name" value="ATP SYNTHASE GAMMA CHAIN"/>
    <property type="match status" value="1"/>
</dbReference>
<dbReference type="EC" id="3.6.3.14" evidence="11"/>
<reference evidence="11 12" key="1">
    <citation type="journal article" date="2009" name="J. Bacteriol.">
        <title>Complete and draft genome sequences of six members of the Aquificales.</title>
        <authorList>
            <person name="Reysenbach A.L."/>
            <person name="Hamamura N."/>
            <person name="Podar M."/>
            <person name="Griffiths E."/>
            <person name="Ferreira S."/>
            <person name="Hochstein R."/>
            <person name="Heidelberg J."/>
            <person name="Johnson J."/>
            <person name="Mead D."/>
            <person name="Pohorille A."/>
            <person name="Sarmiento M."/>
            <person name="Schweighofer K."/>
            <person name="Seshadri R."/>
            <person name="Voytek M.A."/>
        </authorList>
    </citation>
    <scope>NUCLEOTIDE SEQUENCE [LARGE SCALE GENOMIC DNA]</scope>
    <source>
        <strain evidence="12">DSM 14350 / EX-H1</strain>
    </source>
</reference>
<keyword evidence="7" id="KW-0472">Membrane</keyword>
<comment type="similarity">
    <text evidence="3">Belongs to the ATPase gamma chain family.</text>
</comment>
<keyword evidence="6" id="KW-0406">Ion transport</keyword>
<evidence type="ECO:0000256" key="3">
    <source>
        <dbReference type="ARBA" id="ARBA00007681"/>
    </source>
</evidence>
<feature type="coiled-coil region" evidence="10">
    <location>
        <begin position="232"/>
        <end position="259"/>
    </location>
</feature>
<comment type="subcellular location">
    <subcellularLocation>
        <location evidence="2">Membrane</location>
        <topology evidence="2">Peripheral membrane protein</topology>
    </subcellularLocation>
</comment>